<dbReference type="EMBL" id="CP001738">
    <property type="protein sequence ID" value="ACY97497.1"/>
    <property type="molecule type" value="Genomic_DNA"/>
</dbReference>
<dbReference type="OrthoDB" id="5523878at2"/>
<dbReference type="eggNOG" id="ENOG503375I">
    <property type="taxonomic scope" value="Bacteria"/>
</dbReference>
<gene>
    <name evidence="2" type="ordered locus">Tcur_1928</name>
</gene>
<proteinExistence type="predicted"/>
<accession>D1ADN7</accession>
<dbReference type="KEGG" id="tcu:Tcur_1928"/>
<keyword evidence="3" id="KW-1185">Reference proteome</keyword>
<evidence type="ECO:0000313" key="2">
    <source>
        <dbReference type="EMBL" id="ACY97497.1"/>
    </source>
</evidence>
<dbReference type="Proteomes" id="UP000001918">
    <property type="component" value="Chromosome"/>
</dbReference>
<dbReference type="InterPro" id="IPR057679">
    <property type="entry name" value="DUF7919"/>
</dbReference>
<name>D1ADN7_THECD</name>
<dbReference type="HOGENOM" id="CLU_133158_0_0_11"/>
<evidence type="ECO:0000259" key="1">
    <source>
        <dbReference type="Pfam" id="PF25535"/>
    </source>
</evidence>
<protein>
    <recommendedName>
        <fullName evidence="1">DUF7919 domain-containing protein</fullName>
    </recommendedName>
</protein>
<sequence length="137" mass="14945">MPYFPDLSPYANRPSRPGDRPFARRVGWLGARQEFPVGRVPAQAVRSVLAMVGRRQVVNVVRSQARCPLCPPGGSHPVVMPLDGQDVVLGDAEIEVTGRDGTVYRAPDLIAHYMDAHSYRPPQAFLDALLADADRAG</sequence>
<dbReference type="Pfam" id="PF25535">
    <property type="entry name" value="DUF7919"/>
    <property type="match status" value="1"/>
</dbReference>
<dbReference type="RefSeq" id="WP_012852281.1">
    <property type="nucleotide sequence ID" value="NC_013510.1"/>
</dbReference>
<feature type="domain" description="DUF7919" evidence="1">
    <location>
        <begin position="3"/>
        <end position="129"/>
    </location>
</feature>
<evidence type="ECO:0000313" key="3">
    <source>
        <dbReference type="Proteomes" id="UP000001918"/>
    </source>
</evidence>
<organism evidence="2 3">
    <name type="scientific">Thermomonospora curvata (strain ATCC 19995 / DSM 43183 / JCM 3096 / KCTC 9072 / NBRC 15933 / NCIMB 10081 / Henssen B9)</name>
    <dbReference type="NCBI Taxonomy" id="471852"/>
    <lineage>
        <taxon>Bacteria</taxon>
        <taxon>Bacillati</taxon>
        <taxon>Actinomycetota</taxon>
        <taxon>Actinomycetes</taxon>
        <taxon>Streptosporangiales</taxon>
        <taxon>Thermomonosporaceae</taxon>
        <taxon>Thermomonospora</taxon>
    </lineage>
</organism>
<dbReference type="AlphaFoldDB" id="D1ADN7"/>
<dbReference type="STRING" id="471852.Tcur_1928"/>
<reference evidence="2 3" key="1">
    <citation type="journal article" date="2011" name="Stand. Genomic Sci.">
        <title>Complete genome sequence of Thermomonospora curvata type strain (B9).</title>
        <authorList>
            <person name="Chertkov O."/>
            <person name="Sikorski J."/>
            <person name="Nolan M."/>
            <person name="Lapidus A."/>
            <person name="Lucas S."/>
            <person name="Del Rio T.G."/>
            <person name="Tice H."/>
            <person name="Cheng J.F."/>
            <person name="Goodwin L."/>
            <person name="Pitluck S."/>
            <person name="Liolios K."/>
            <person name="Ivanova N."/>
            <person name="Mavromatis K."/>
            <person name="Mikhailova N."/>
            <person name="Ovchinnikova G."/>
            <person name="Pati A."/>
            <person name="Chen A."/>
            <person name="Palaniappan K."/>
            <person name="Djao O.D."/>
            <person name="Land M."/>
            <person name="Hauser L."/>
            <person name="Chang Y.J."/>
            <person name="Jeffries C.D."/>
            <person name="Brettin T."/>
            <person name="Han C."/>
            <person name="Detter J.C."/>
            <person name="Rohde M."/>
            <person name="Goker M."/>
            <person name="Woyke T."/>
            <person name="Bristow J."/>
            <person name="Eisen J.A."/>
            <person name="Markowitz V."/>
            <person name="Hugenholtz P."/>
            <person name="Klenk H.P."/>
            <person name="Kyrpides N.C."/>
        </authorList>
    </citation>
    <scope>NUCLEOTIDE SEQUENCE [LARGE SCALE GENOMIC DNA]</scope>
    <source>
        <strain evidence="3">ATCC 19995 / DSM 43183 / JCM 3096 / KCTC 9072 / NBRC 15933 / NCIMB 10081 / Henssen B9</strain>
    </source>
</reference>